<organism evidence="2 3">
    <name type="scientific">Magnusiomyces paraingens</name>
    <dbReference type="NCBI Taxonomy" id="2606893"/>
    <lineage>
        <taxon>Eukaryota</taxon>
        <taxon>Fungi</taxon>
        <taxon>Dikarya</taxon>
        <taxon>Ascomycota</taxon>
        <taxon>Saccharomycotina</taxon>
        <taxon>Dipodascomycetes</taxon>
        <taxon>Dipodascales</taxon>
        <taxon>Dipodascaceae</taxon>
        <taxon>Magnusiomyces</taxon>
    </lineage>
</organism>
<dbReference type="AlphaFoldDB" id="A0A5E8B4F0"/>
<keyword evidence="1" id="KW-1133">Transmembrane helix</keyword>
<name>A0A5E8B4F0_9ASCO</name>
<dbReference type="RefSeq" id="XP_031851681.1">
    <property type="nucleotide sequence ID" value="XM_031995790.1"/>
</dbReference>
<accession>A0A5E8B4F0</accession>
<keyword evidence="1" id="KW-0472">Membrane</keyword>
<dbReference type="GeneID" id="43579890"/>
<evidence type="ECO:0008006" key="4">
    <source>
        <dbReference type="Google" id="ProtNLM"/>
    </source>
</evidence>
<evidence type="ECO:0000313" key="3">
    <source>
        <dbReference type="Proteomes" id="UP000398389"/>
    </source>
</evidence>
<evidence type="ECO:0000256" key="1">
    <source>
        <dbReference type="SAM" id="Phobius"/>
    </source>
</evidence>
<dbReference type="PANTHER" id="PTHR39153">
    <property type="entry name" value="AGR244WP"/>
    <property type="match status" value="1"/>
</dbReference>
<sequence>MKPAHHSPEKIQGAIDVIVDGGVKGGAAGLVAGAISHFVAQKYSPKYRSLTVQFRTFIQLAFVITGACWVIDNNLLAYERQISREQRELRIKKMEDLANDYYTFASQPGGKKPAGTVSQAVEDLKATEKIATSASVAPAQSSSE</sequence>
<keyword evidence="1" id="KW-0812">Transmembrane</keyword>
<keyword evidence="3" id="KW-1185">Reference proteome</keyword>
<dbReference type="Proteomes" id="UP000398389">
    <property type="component" value="Unassembled WGS sequence"/>
</dbReference>
<dbReference type="InterPro" id="IPR038882">
    <property type="entry name" value="Rcf3"/>
</dbReference>
<proteinExistence type="predicted"/>
<feature type="transmembrane region" description="Helical" evidence="1">
    <location>
        <begin position="57"/>
        <end position="77"/>
    </location>
</feature>
<reference evidence="2 3" key="1">
    <citation type="submission" date="2019-09" db="EMBL/GenBank/DDBJ databases">
        <authorList>
            <person name="Brejova B."/>
        </authorList>
    </citation>
    <scope>NUCLEOTIDE SEQUENCE [LARGE SCALE GENOMIC DNA]</scope>
</reference>
<protein>
    <recommendedName>
        <fullName evidence="4">HIG1 domain-containing protein</fullName>
    </recommendedName>
</protein>
<evidence type="ECO:0000313" key="2">
    <source>
        <dbReference type="EMBL" id="VVT46142.1"/>
    </source>
</evidence>
<dbReference type="EMBL" id="CABVLU010000001">
    <property type="protein sequence ID" value="VVT46142.1"/>
    <property type="molecule type" value="Genomic_DNA"/>
</dbReference>
<dbReference type="OrthoDB" id="3979469at2759"/>
<gene>
    <name evidence="2" type="ORF">SAPINGB_P001067</name>
</gene>
<dbReference type="PANTHER" id="PTHR39153:SF1">
    <property type="entry name" value="AGR244WP"/>
    <property type="match status" value="1"/>
</dbReference>